<comment type="caution">
    <text evidence="2">Lacks conserved residue(s) required for the propagation of feature annotation.</text>
</comment>
<comment type="subunit">
    <text evidence="2">Homotetramer.</text>
</comment>
<dbReference type="GO" id="GO:0006281">
    <property type="term" value="P:DNA repair"/>
    <property type="evidence" value="ECO:0007669"/>
    <property type="project" value="UniProtKB-UniRule"/>
</dbReference>
<dbReference type="InterPro" id="IPR012340">
    <property type="entry name" value="NA-bd_OB-fold"/>
</dbReference>
<dbReference type="GO" id="GO:0006260">
    <property type="term" value="P:DNA replication"/>
    <property type="evidence" value="ECO:0007669"/>
    <property type="project" value="UniProtKB-UniRule"/>
</dbReference>
<accession>A0A660KTI7</accession>
<keyword evidence="2" id="KW-0227">DNA damage</keyword>
<keyword evidence="2" id="KW-0233">DNA recombination</keyword>
<evidence type="ECO:0000256" key="2">
    <source>
        <dbReference type="HAMAP-Rule" id="MF_00984"/>
    </source>
</evidence>
<proteinExistence type="inferred from homology"/>
<dbReference type="EMBL" id="RBIJ01000005">
    <property type="protein sequence ID" value="RKQ83891.1"/>
    <property type="molecule type" value="Genomic_DNA"/>
</dbReference>
<dbReference type="SUPFAM" id="SSF50249">
    <property type="entry name" value="Nucleic acid-binding proteins"/>
    <property type="match status" value="1"/>
</dbReference>
<dbReference type="AlphaFoldDB" id="A0A660KTI7"/>
<name>A0A660KTI7_9BACL</name>
<dbReference type="GO" id="GO:0003697">
    <property type="term" value="F:single-stranded DNA binding"/>
    <property type="evidence" value="ECO:0007669"/>
    <property type="project" value="UniProtKB-UniRule"/>
</dbReference>
<dbReference type="PANTHER" id="PTHR10302:SF27">
    <property type="entry name" value="SINGLE-STRANDED DNA-BINDING PROTEIN"/>
    <property type="match status" value="1"/>
</dbReference>
<evidence type="ECO:0000256" key="3">
    <source>
        <dbReference type="PIRNR" id="PIRNR002070"/>
    </source>
</evidence>
<dbReference type="CDD" id="cd04496">
    <property type="entry name" value="SSB_OBF"/>
    <property type="match status" value="1"/>
</dbReference>
<dbReference type="GO" id="GO:0006310">
    <property type="term" value="P:DNA recombination"/>
    <property type="evidence" value="ECO:0007669"/>
    <property type="project" value="UniProtKB-UniRule"/>
</dbReference>
<dbReference type="InterPro" id="IPR011344">
    <property type="entry name" value="ssDNA-bd"/>
</dbReference>
<evidence type="ECO:0000256" key="4">
    <source>
        <dbReference type="SAM" id="MobiDB-lite"/>
    </source>
</evidence>
<dbReference type="PROSITE" id="PS50935">
    <property type="entry name" value="SSB"/>
    <property type="match status" value="1"/>
</dbReference>
<comment type="caution">
    <text evidence="5">The sequence shown here is derived from an EMBL/GenBank/DDBJ whole genome shotgun (WGS) entry which is preliminary data.</text>
</comment>
<dbReference type="Gene3D" id="2.40.50.140">
    <property type="entry name" value="Nucleic acid-binding proteins"/>
    <property type="match status" value="1"/>
</dbReference>
<dbReference type="NCBIfam" id="TIGR00621">
    <property type="entry name" value="ssb"/>
    <property type="match status" value="1"/>
</dbReference>
<keyword evidence="2" id="KW-0235">DNA replication</keyword>
<feature type="short sequence motif" description="Important for interaction with partner proteins" evidence="2">
    <location>
        <begin position="138"/>
        <end position="143"/>
    </location>
</feature>
<dbReference type="PIRSF" id="PIRSF002070">
    <property type="entry name" value="SSB"/>
    <property type="match status" value="1"/>
</dbReference>
<dbReference type="GO" id="GO:0009295">
    <property type="term" value="C:nucleoid"/>
    <property type="evidence" value="ECO:0007669"/>
    <property type="project" value="TreeGrafter"/>
</dbReference>
<dbReference type="InterPro" id="IPR000424">
    <property type="entry name" value="Primosome_PriB/ssb"/>
</dbReference>
<dbReference type="Pfam" id="PF00436">
    <property type="entry name" value="SSB"/>
    <property type="match status" value="1"/>
</dbReference>
<keyword evidence="6" id="KW-1185">Reference proteome</keyword>
<reference evidence="5 6" key="1">
    <citation type="submission" date="2018-10" db="EMBL/GenBank/DDBJ databases">
        <title>Genomic Encyclopedia of Type Strains, Phase IV (KMG-IV): sequencing the most valuable type-strain genomes for metagenomic binning, comparative biology and taxonomic classification.</title>
        <authorList>
            <person name="Goeker M."/>
        </authorList>
    </citation>
    <scope>NUCLEOTIDE SEQUENCE [LARGE SCALE GENOMIC DNA]</scope>
    <source>
        <strain evidence="5 6">DSM 22653</strain>
    </source>
</reference>
<dbReference type="OrthoDB" id="9809878at2"/>
<keyword evidence="1 2" id="KW-0238">DNA-binding</keyword>
<organism evidence="5 6">
    <name type="scientific">Brockia lithotrophica</name>
    <dbReference type="NCBI Taxonomy" id="933949"/>
    <lineage>
        <taxon>Bacteria</taxon>
        <taxon>Bacillati</taxon>
        <taxon>Bacillota</taxon>
        <taxon>Bacilli</taxon>
        <taxon>Bacillales</taxon>
        <taxon>Bacillales Family X. Incertae Sedis</taxon>
        <taxon>Brockia</taxon>
    </lineage>
</organism>
<evidence type="ECO:0000313" key="5">
    <source>
        <dbReference type="EMBL" id="RKQ83891.1"/>
    </source>
</evidence>
<protein>
    <recommendedName>
        <fullName evidence="2 3">Single-stranded DNA-binding protein</fullName>
        <shortName evidence="2">SSB</shortName>
    </recommendedName>
</protein>
<dbReference type="RefSeq" id="WP_121444792.1">
    <property type="nucleotide sequence ID" value="NZ_RBIJ01000005.1"/>
</dbReference>
<dbReference type="Proteomes" id="UP000267019">
    <property type="component" value="Unassembled WGS sequence"/>
</dbReference>
<gene>
    <name evidence="5" type="ORF">C7438_1551</name>
</gene>
<feature type="region of interest" description="Disordered" evidence="4">
    <location>
        <begin position="106"/>
        <end position="127"/>
    </location>
</feature>
<dbReference type="PANTHER" id="PTHR10302">
    <property type="entry name" value="SINGLE-STRANDED DNA-BINDING PROTEIN"/>
    <property type="match status" value="1"/>
</dbReference>
<sequence>MINRVVLVGRLVRDPNMRYTQNGVAVTTFTLAVDRPFVGADGDRKADFISIVAWRKLAEIVGENLKKGRQVAVEGRLQSRSYDNRDGQRVYVTEVVADNILFLDSPRGRREDGEAEVAPAAGGSVDPFFDAEEVDLSEDDLPF</sequence>
<dbReference type="HAMAP" id="MF_00984">
    <property type="entry name" value="SSB"/>
    <property type="match status" value="1"/>
</dbReference>
<evidence type="ECO:0000313" key="6">
    <source>
        <dbReference type="Proteomes" id="UP000267019"/>
    </source>
</evidence>
<comment type="function">
    <text evidence="2">Plays an important role in DNA replication, recombination and repair. Binds to ssDNA and to an array of partner proteins to recruit them to their sites of action during DNA metabolism.</text>
</comment>
<keyword evidence="2" id="KW-0234">DNA repair</keyword>
<evidence type="ECO:0000256" key="1">
    <source>
        <dbReference type="ARBA" id="ARBA00023125"/>
    </source>
</evidence>